<evidence type="ECO:0000313" key="4">
    <source>
        <dbReference type="Proteomes" id="UP000054683"/>
    </source>
</evidence>
<keyword evidence="2" id="KW-0413">Isomerase</keyword>
<reference evidence="3 4" key="1">
    <citation type="submission" date="2016-01" db="EMBL/GenBank/DDBJ databases">
        <authorList>
            <person name="Oliw E.H."/>
        </authorList>
    </citation>
    <scope>NUCLEOTIDE SEQUENCE [LARGE SCALE GENOMIC DNA]</scope>
    <source>
        <strain evidence="3">LMG 27134</strain>
    </source>
</reference>
<sequence length="233" mass="24221">MTLIGVLGGMGPLATVDFMAKVVQLTIATCDQQHLPMLVANLPHVADRSRAILGDGEDCLDGLLAGIDLLNRNGVGLVAIPCNSAHHWYAQMVARSDAPVLHIADACVAAVPVSARRAAVLGTGGTLVSGFYQAALAARGIEPVVPDAEMQQEIAACIHEVKAGALERAAGHLAVVLDQLAAQDVRAAVMGCTEIPLAARHLPDPPVTLIDSSLELARATVSFAVARGWNRPQ</sequence>
<dbReference type="NCBIfam" id="TIGR00035">
    <property type="entry name" value="asp_race"/>
    <property type="match status" value="1"/>
</dbReference>
<gene>
    <name evidence="3" type="ORF">AWB69_01782</name>
</gene>
<dbReference type="Proteomes" id="UP000054683">
    <property type="component" value="Unassembled WGS sequence"/>
</dbReference>
<evidence type="ECO:0000313" key="3">
    <source>
        <dbReference type="EMBL" id="SAL24450.1"/>
    </source>
</evidence>
<accession>A0A158FZ61</accession>
<dbReference type="InterPro" id="IPR001920">
    <property type="entry name" value="Asp/Glu_race"/>
</dbReference>
<protein>
    <submittedName>
        <fullName evidence="3">Aspartate racemase</fullName>
    </submittedName>
</protein>
<dbReference type="PANTHER" id="PTHR21198">
    <property type="entry name" value="GLUTAMATE RACEMASE"/>
    <property type="match status" value="1"/>
</dbReference>
<dbReference type="OrthoDB" id="9803739at2"/>
<evidence type="ECO:0000256" key="1">
    <source>
        <dbReference type="ARBA" id="ARBA00007847"/>
    </source>
</evidence>
<dbReference type="InterPro" id="IPR015942">
    <property type="entry name" value="Asp/Glu/hydantoin_racemase"/>
</dbReference>
<organism evidence="3 4">
    <name type="scientific">Caballeronia udeis</name>
    <dbReference type="NCBI Taxonomy" id="1232866"/>
    <lineage>
        <taxon>Bacteria</taxon>
        <taxon>Pseudomonadati</taxon>
        <taxon>Pseudomonadota</taxon>
        <taxon>Betaproteobacteria</taxon>
        <taxon>Burkholderiales</taxon>
        <taxon>Burkholderiaceae</taxon>
        <taxon>Caballeronia</taxon>
    </lineage>
</organism>
<comment type="similarity">
    <text evidence="1">Belongs to the aspartate/glutamate racemases family.</text>
</comment>
<dbReference type="Pfam" id="PF01177">
    <property type="entry name" value="Asp_Glu_race"/>
    <property type="match status" value="1"/>
</dbReference>
<dbReference type="PANTHER" id="PTHR21198:SF7">
    <property type="entry name" value="ASPARTATE-GLUTAMATE RACEMASE FAMILY"/>
    <property type="match status" value="1"/>
</dbReference>
<name>A0A158FZ61_9BURK</name>
<evidence type="ECO:0000256" key="2">
    <source>
        <dbReference type="ARBA" id="ARBA00023235"/>
    </source>
</evidence>
<dbReference type="GO" id="GO:0047661">
    <property type="term" value="F:amino-acid racemase activity"/>
    <property type="evidence" value="ECO:0007669"/>
    <property type="project" value="InterPro"/>
</dbReference>
<dbReference type="EMBL" id="FCOK02000008">
    <property type="protein sequence ID" value="SAL24450.1"/>
    <property type="molecule type" value="Genomic_DNA"/>
</dbReference>
<dbReference type="RefSeq" id="WP_062084345.1">
    <property type="nucleotide sequence ID" value="NZ_FCOK02000008.1"/>
</dbReference>
<dbReference type="SUPFAM" id="SSF53681">
    <property type="entry name" value="Aspartate/glutamate racemase"/>
    <property type="match status" value="2"/>
</dbReference>
<dbReference type="Gene3D" id="3.40.50.1860">
    <property type="match status" value="2"/>
</dbReference>
<dbReference type="AlphaFoldDB" id="A0A158FZ61"/>
<dbReference type="InterPro" id="IPR004380">
    <property type="entry name" value="Asp_race"/>
</dbReference>
<proteinExistence type="inferred from homology"/>